<name>A0A1J5R3E9_9ZZZZ</name>
<protein>
    <submittedName>
        <fullName evidence="1">Uncharacterized protein</fullName>
    </submittedName>
</protein>
<dbReference type="NCBIfam" id="NF001095">
    <property type="entry name" value="PRK00124.1"/>
    <property type="match status" value="1"/>
</dbReference>
<dbReference type="CDD" id="cd18720">
    <property type="entry name" value="PIN_YqxD-like"/>
    <property type="match status" value="1"/>
</dbReference>
<dbReference type="Pfam" id="PF02639">
    <property type="entry name" value="DUF188"/>
    <property type="match status" value="1"/>
</dbReference>
<dbReference type="PANTHER" id="PTHR35146">
    <property type="entry name" value="UPF0178 PROTEIN YAII"/>
    <property type="match status" value="1"/>
</dbReference>
<reference evidence="1" key="1">
    <citation type="submission" date="2016-10" db="EMBL/GenBank/DDBJ databases">
        <title>Sequence of Gallionella enrichment culture.</title>
        <authorList>
            <person name="Poehlein A."/>
            <person name="Muehling M."/>
            <person name="Daniel R."/>
        </authorList>
    </citation>
    <scope>NUCLEOTIDE SEQUENCE</scope>
</reference>
<gene>
    <name evidence="1" type="ORF">GALL_281160</name>
</gene>
<dbReference type="HAMAP" id="MF_00489">
    <property type="entry name" value="UPF0178"/>
    <property type="match status" value="1"/>
</dbReference>
<organism evidence="1">
    <name type="scientific">mine drainage metagenome</name>
    <dbReference type="NCBI Taxonomy" id="410659"/>
    <lineage>
        <taxon>unclassified sequences</taxon>
        <taxon>metagenomes</taxon>
        <taxon>ecological metagenomes</taxon>
    </lineage>
</organism>
<dbReference type="PANTHER" id="PTHR35146:SF1">
    <property type="entry name" value="UPF0178 PROTEIN YAII"/>
    <property type="match status" value="1"/>
</dbReference>
<comment type="caution">
    <text evidence="1">The sequence shown here is derived from an EMBL/GenBank/DDBJ whole genome shotgun (WGS) entry which is preliminary data.</text>
</comment>
<sequence>MRLYVDSDACPVKEDVLRVAVRHQLPVIFIGNRWMRGLDHPLVQQVVAAEGLNQADDRIVERIEAGDIVVTADIPLAARCVQKGACGIDPRGKPFDDASMGMALAMRDLMTDLRDTGVISSSQAAYSKRDRGQFLDGLERLIQKMRARRT</sequence>
<evidence type="ECO:0000313" key="1">
    <source>
        <dbReference type="EMBL" id="OIQ89978.1"/>
    </source>
</evidence>
<dbReference type="InterPro" id="IPR003791">
    <property type="entry name" value="UPF0178"/>
</dbReference>
<dbReference type="EMBL" id="MLJW01000309">
    <property type="protein sequence ID" value="OIQ89978.1"/>
    <property type="molecule type" value="Genomic_DNA"/>
</dbReference>
<dbReference type="AlphaFoldDB" id="A0A1J5R3E9"/>
<proteinExistence type="inferred from homology"/>
<accession>A0A1J5R3E9</accession>